<name>A0AAF0THE5_SOLVR</name>
<evidence type="ECO:0008006" key="3">
    <source>
        <dbReference type="Google" id="ProtNLM"/>
    </source>
</evidence>
<keyword evidence="2" id="KW-1185">Reference proteome</keyword>
<evidence type="ECO:0000313" key="1">
    <source>
        <dbReference type="EMBL" id="WMV20602.1"/>
    </source>
</evidence>
<organism evidence="1 2">
    <name type="scientific">Solanum verrucosum</name>
    <dbReference type="NCBI Taxonomy" id="315347"/>
    <lineage>
        <taxon>Eukaryota</taxon>
        <taxon>Viridiplantae</taxon>
        <taxon>Streptophyta</taxon>
        <taxon>Embryophyta</taxon>
        <taxon>Tracheophyta</taxon>
        <taxon>Spermatophyta</taxon>
        <taxon>Magnoliopsida</taxon>
        <taxon>eudicotyledons</taxon>
        <taxon>Gunneridae</taxon>
        <taxon>Pentapetalae</taxon>
        <taxon>asterids</taxon>
        <taxon>lamiids</taxon>
        <taxon>Solanales</taxon>
        <taxon>Solanaceae</taxon>
        <taxon>Solanoideae</taxon>
        <taxon>Solaneae</taxon>
        <taxon>Solanum</taxon>
    </lineage>
</organism>
<dbReference type="Proteomes" id="UP001234989">
    <property type="component" value="Chromosome 3"/>
</dbReference>
<dbReference type="PANTHER" id="PTHR31270">
    <property type="entry name" value="GLUTAMINYL-PEPTIDE CYCLOTRANSFERASE"/>
    <property type="match status" value="1"/>
</dbReference>
<reference evidence="1" key="1">
    <citation type="submission" date="2023-08" db="EMBL/GenBank/DDBJ databases">
        <title>A de novo genome assembly of Solanum verrucosum Schlechtendal, a Mexican diploid species geographically isolated from the other diploid A-genome species in potato relatives.</title>
        <authorList>
            <person name="Hosaka K."/>
        </authorList>
    </citation>
    <scope>NUCLEOTIDE SEQUENCE</scope>
    <source>
        <tissue evidence="1">Young leaves</tissue>
    </source>
</reference>
<dbReference type="SUPFAM" id="SSF63825">
    <property type="entry name" value="YWTD domain"/>
    <property type="match status" value="1"/>
</dbReference>
<evidence type="ECO:0000313" key="2">
    <source>
        <dbReference type="Proteomes" id="UP001234989"/>
    </source>
</evidence>
<dbReference type="EMBL" id="CP133614">
    <property type="protein sequence ID" value="WMV20602.1"/>
    <property type="molecule type" value="Genomic_DNA"/>
</dbReference>
<proteinExistence type="predicted"/>
<dbReference type="InterPro" id="IPR007788">
    <property type="entry name" value="QCT"/>
</dbReference>
<gene>
    <name evidence="1" type="ORF">MTR67_013987</name>
</gene>
<sequence length="326" mass="37658">MFGFSLLGSPSWLETVAEPEILRRGSKSENNIFRRGGSDEPLIICCLRPWLESKKILSLHFCLGSQDSFCQLKMLTYLSISCIIHFYEVYRVRKNRYLLLKHKVCHLGPKRNLLLLAPQVETVHEMQASDFGEGLALLGESLFQLTWLKDTGFIYDRYNFSKFKKFTHHMKDGWGLATDGKVLFGSDGTSTLYKIDPKTMKVIRKQVVKFQGHEVRYLNELEYVKDEVWSNVYGTDCIARISPKDGTVIGWILLQSLREDLKSRGYKYFEVLNGIAWDRDGDRIFVTGKLWPKIFEIKLRLLPPSDPLIGEINNLCIPKNHSILEI</sequence>
<dbReference type="Pfam" id="PF05096">
    <property type="entry name" value="Glu_cyclase_2"/>
    <property type="match status" value="1"/>
</dbReference>
<protein>
    <recommendedName>
        <fullName evidence="3">Glutaminyl-peptide cyclotransferase</fullName>
    </recommendedName>
</protein>
<dbReference type="GO" id="GO:0016603">
    <property type="term" value="F:glutaminyl-peptide cyclotransferase activity"/>
    <property type="evidence" value="ECO:0007669"/>
    <property type="project" value="InterPro"/>
</dbReference>
<dbReference type="PANTHER" id="PTHR31270:SF1">
    <property type="entry name" value="GLUTAMINYL-PEPTIDE CYCLOTRANSFERASE"/>
    <property type="match status" value="1"/>
</dbReference>
<accession>A0AAF0THE5</accession>
<dbReference type="AlphaFoldDB" id="A0AAF0THE5"/>